<proteinExistence type="predicted"/>
<sequence length="110" mass="12504">MGNCLRSDKILAGKEKIDDLKPQPLHTSSKEEEESERESTMIKVVVSKQELRQILDHGGGINSVEHLVHVLKLKGKNISKVHVQEEDDKRGGCDDGKWRPKLESIPENYY</sequence>
<accession>V4P8L3</accession>
<dbReference type="AlphaFoldDB" id="V4P8L3"/>
<dbReference type="Proteomes" id="UP000030689">
    <property type="component" value="Unassembled WGS sequence"/>
</dbReference>
<reference evidence="2 3" key="1">
    <citation type="journal article" date="2013" name="Front. Plant Sci.">
        <title>The Reference Genome of the Halophytic Plant Eutrema salsugineum.</title>
        <authorList>
            <person name="Yang R."/>
            <person name="Jarvis D.E."/>
            <person name="Chen H."/>
            <person name="Beilstein M.A."/>
            <person name="Grimwood J."/>
            <person name="Jenkins J."/>
            <person name="Shu S."/>
            <person name="Prochnik S."/>
            <person name="Xin M."/>
            <person name="Ma C."/>
            <person name="Schmutz J."/>
            <person name="Wing R.A."/>
            <person name="Mitchell-Olds T."/>
            <person name="Schumaker K.S."/>
            <person name="Wang X."/>
        </authorList>
    </citation>
    <scope>NUCLEOTIDE SEQUENCE [LARGE SCALE GENOMIC DNA]</scope>
</reference>
<feature type="region of interest" description="Disordered" evidence="1">
    <location>
        <begin position="15"/>
        <end position="40"/>
    </location>
</feature>
<evidence type="ECO:0000256" key="1">
    <source>
        <dbReference type="SAM" id="MobiDB-lite"/>
    </source>
</evidence>
<feature type="compositionally biased region" description="Basic and acidic residues" evidence="1">
    <location>
        <begin position="84"/>
        <end position="104"/>
    </location>
</feature>
<dbReference type="KEGG" id="eus:EUTSA_v10026860mg"/>
<dbReference type="EMBL" id="KI517384">
    <property type="protein sequence ID" value="ESQ55971.1"/>
    <property type="molecule type" value="Genomic_DNA"/>
</dbReference>
<evidence type="ECO:0000313" key="3">
    <source>
        <dbReference type="Proteomes" id="UP000030689"/>
    </source>
</evidence>
<dbReference type="OrthoDB" id="1304043at2759"/>
<organism evidence="2 3">
    <name type="scientific">Eutrema salsugineum</name>
    <name type="common">Saltwater cress</name>
    <name type="synonym">Sisymbrium salsugineum</name>
    <dbReference type="NCBI Taxonomy" id="72664"/>
    <lineage>
        <taxon>Eukaryota</taxon>
        <taxon>Viridiplantae</taxon>
        <taxon>Streptophyta</taxon>
        <taxon>Embryophyta</taxon>
        <taxon>Tracheophyta</taxon>
        <taxon>Spermatophyta</taxon>
        <taxon>Magnoliopsida</taxon>
        <taxon>eudicotyledons</taxon>
        <taxon>Gunneridae</taxon>
        <taxon>Pentapetalae</taxon>
        <taxon>rosids</taxon>
        <taxon>malvids</taxon>
        <taxon>Brassicales</taxon>
        <taxon>Brassicaceae</taxon>
        <taxon>Eutremeae</taxon>
        <taxon>Eutrema</taxon>
    </lineage>
</organism>
<keyword evidence="3" id="KW-1185">Reference proteome</keyword>
<feature type="region of interest" description="Disordered" evidence="1">
    <location>
        <begin position="84"/>
        <end position="110"/>
    </location>
</feature>
<gene>
    <name evidence="2" type="ORF">EUTSA_v10026860mg</name>
</gene>
<dbReference type="Gramene" id="ESQ55971">
    <property type="protein sequence ID" value="ESQ55971"/>
    <property type="gene ID" value="EUTSA_v10026860mg"/>
</dbReference>
<name>V4P8L3_EUTSA</name>
<protein>
    <submittedName>
        <fullName evidence="2">Uncharacterized protein</fullName>
    </submittedName>
</protein>
<evidence type="ECO:0000313" key="2">
    <source>
        <dbReference type="EMBL" id="ESQ55971.1"/>
    </source>
</evidence>